<evidence type="ECO:0000256" key="1">
    <source>
        <dbReference type="ARBA" id="ARBA00004370"/>
    </source>
</evidence>
<feature type="domain" description="Cadherin" evidence="7">
    <location>
        <begin position="10"/>
        <end position="90"/>
    </location>
</feature>
<dbReference type="Ensembl" id="ENSCCRT00015079774.1">
    <property type="protein sequence ID" value="ENSCCRP00015077254.1"/>
    <property type="gene ID" value="ENSCCRG00015031286.1"/>
</dbReference>
<dbReference type="GO" id="GO:0009653">
    <property type="term" value="P:anatomical structure morphogenesis"/>
    <property type="evidence" value="ECO:0007669"/>
    <property type="project" value="UniProtKB-ARBA"/>
</dbReference>
<dbReference type="SUPFAM" id="SSF49313">
    <property type="entry name" value="Cadherin-like"/>
    <property type="match status" value="1"/>
</dbReference>
<sequence length="140" mass="15687">FFQCWFWLSDHVPLVCVQGANALVTYSIISGADDSFRIDPESGELTNTRRLDRERRSEYSLLVRADDGQQSSDVRLNITVSDVNDHTPHFSRAVYSFDIPEDTSAGTSPSPSPAGTTTEHTLFLKTLLLQTMLHCIQPQK</sequence>
<dbReference type="InterPro" id="IPR039808">
    <property type="entry name" value="Cadherin"/>
</dbReference>
<dbReference type="GO" id="GO:0045296">
    <property type="term" value="F:cadherin binding"/>
    <property type="evidence" value="ECO:0007669"/>
    <property type="project" value="TreeGrafter"/>
</dbReference>
<dbReference type="AlphaFoldDB" id="A0A8C1X5J1"/>
<dbReference type="CDD" id="cd11304">
    <property type="entry name" value="Cadherin_repeat"/>
    <property type="match status" value="1"/>
</dbReference>
<evidence type="ECO:0000256" key="6">
    <source>
        <dbReference type="SAM" id="SignalP"/>
    </source>
</evidence>
<feature type="signal peptide" evidence="6">
    <location>
        <begin position="1"/>
        <end position="22"/>
    </location>
</feature>
<keyword evidence="2" id="KW-0677">Repeat</keyword>
<accession>A0A8C1X5J1</accession>
<dbReference type="Proteomes" id="UP000694700">
    <property type="component" value="Unplaced"/>
</dbReference>
<name>A0A8C1X5J1_CYPCA</name>
<evidence type="ECO:0000256" key="4">
    <source>
        <dbReference type="ARBA" id="ARBA00023136"/>
    </source>
</evidence>
<proteinExistence type="predicted"/>
<evidence type="ECO:0000256" key="3">
    <source>
        <dbReference type="ARBA" id="ARBA00022837"/>
    </source>
</evidence>
<evidence type="ECO:0000256" key="5">
    <source>
        <dbReference type="PROSITE-ProRule" id="PRU00043"/>
    </source>
</evidence>
<keyword evidence="3 5" id="KW-0106">Calcium</keyword>
<protein>
    <recommendedName>
        <fullName evidence="7">Cadherin domain-containing protein</fullName>
    </recommendedName>
</protein>
<dbReference type="PANTHER" id="PTHR24027:SF438">
    <property type="entry name" value="CADHERIN 23"/>
    <property type="match status" value="1"/>
</dbReference>
<organism evidence="8 9">
    <name type="scientific">Cyprinus carpio</name>
    <name type="common">Common carp</name>
    <dbReference type="NCBI Taxonomy" id="7962"/>
    <lineage>
        <taxon>Eukaryota</taxon>
        <taxon>Metazoa</taxon>
        <taxon>Chordata</taxon>
        <taxon>Craniata</taxon>
        <taxon>Vertebrata</taxon>
        <taxon>Euteleostomi</taxon>
        <taxon>Actinopterygii</taxon>
        <taxon>Neopterygii</taxon>
        <taxon>Teleostei</taxon>
        <taxon>Ostariophysi</taxon>
        <taxon>Cypriniformes</taxon>
        <taxon>Cyprinidae</taxon>
        <taxon>Cyprininae</taxon>
        <taxon>Cyprinus</taxon>
    </lineage>
</organism>
<comment type="subcellular location">
    <subcellularLocation>
        <location evidence="1">Membrane</location>
    </subcellularLocation>
</comment>
<dbReference type="GO" id="GO:0005509">
    <property type="term" value="F:calcium ion binding"/>
    <property type="evidence" value="ECO:0007669"/>
    <property type="project" value="UniProtKB-UniRule"/>
</dbReference>
<evidence type="ECO:0000313" key="9">
    <source>
        <dbReference type="Proteomes" id="UP000694700"/>
    </source>
</evidence>
<dbReference type="PANTHER" id="PTHR24027">
    <property type="entry name" value="CADHERIN-23"/>
    <property type="match status" value="1"/>
</dbReference>
<dbReference type="PRINTS" id="PR00205">
    <property type="entry name" value="CADHERIN"/>
</dbReference>
<dbReference type="FunFam" id="2.60.40.60:FF:000115">
    <property type="entry name" value="FAT atypical cadherin 4"/>
    <property type="match status" value="1"/>
</dbReference>
<dbReference type="GO" id="GO:0007156">
    <property type="term" value="P:homophilic cell adhesion via plasma membrane adhesion molecules"/>
    <property type="evidence" value="ECO:0007669"/>
    <property type="project" value="InterPro"/>
</dbReference>
<evidence type="ECO:0000313" key="8">
    <source>
        <dbReference type="Ensembl" id="ENSCCRP00015077254.1"/>
    </source>
</evidence>
<keyword evidence="4" id="KW-0472">Membrane</keyword>
<dbReference type="Gene3D" id="2.60.40.60">
    <property type="entry name" value="Cadherins"/>
    <property type="match status" value="2"/>
</dbReference>
<keyword evidence="6" id="KW-0732">Signal</keyword>
<feature type="chain" id="PRO_5034934574" description="Cadherin domain-containing protein" evidence="6">
    <location>
        <begin position="23"/>
        <end position="140"/>
    </location>
</feature>
<dbReference type="InterPro" id="IPR015919">
    <property type="entry name" value="Cadherin-like_sf"/>
</dbReference>
<dbReference type="GO" id="GO:0016342">
    <property type="term" value="C:catenin complex"/>
    <property type="evidence" value="ECO:0007669"/>
    <property type="project" value="TreeGrafter"/>
</dbReference>
<dbReference type="InterPro" id="IPR002126">
    <property type="entry name" value="Cadherin-like_dom"/>
</dbReference>
<dbReference type="GO" id="GO:0016477">
    <property type="term" value="P:cell migration"/>
    <property type="evidence" value="ECO:0007669"/>
    <property type="project" value="TreeGrafter"/>
</dbReference>
<dbReference type="Pfam" id="PF00028">
    <property type="entry name" value="Cadherin"/>
    <property type="match status" value="1"/>
</dbReference>
<evidence type="ECO:0000256" key="2">
    <source>
        <dbReference type="ARBA" id="ARBA00022737"/>
    </source>
</evidence>
<dbReference type="InterPro" id="IPR020894">
    <property type="entry name" value="Cadherin_CS"/>
</dbReference>
<dbReference type="PROSITE" id="PS00232">
    <property type="entry name" value="CADHERIN_1"/>
    <property type="match status" value="1"/>
</dbReference>
<reference evidence="8" key="1">
    <citation type="submission" date="2025-08" db="UniProtKB">
        <authorList>
            <consortium name="Ensembl"/>
        </authorList>
    </citation>
    <scope>IDENTIFICATION</scope>
</reference>
<dbReference type="SMART" id="SM00112">
    <property type="entry name" value="CA"/>
    <property type="match status" value="1"/>
</dbReference>
<dbReference type="PROSITE" id="PS50268">
    <property type="entry name" value="CADHERIN_2"/>
    <property type="match status" value="1"/>
</dbReference>
<evidence type="ECO:0000259" key="7">
    <source>
        <dbReference type="PROSITE" id="PS50268"/>
    </source>
</evidence>
<dbReference type="GO" id="GO:0008013">
    <property type="term" value="F:beta-catenin binding"/>
    <property type="evidence" value="ECO:0007669"/>
    <property type="project" value="TreeGrafter"/>
</dbReference>